<dbReference type="EMBL" id="CP063088">
    <property type="protein sequence ID" value="QOR00126.1"/>
    <property type="molecule type" value="Genomic_DNA"/>
</dbReference>
<evidence type="ECO:0000313" key="1">
    <source>
        <dbReference type="EMBL" id="QOR00126.1"/>
    </source>
</evidence>
<sequence>MSSFTINEELNNKDKTINKNENKEINKNLNQKSNTKESINFKELSLNLKQENNTKENTDTIIKNTNFNNETSLKTKQSNTIIDDIKEDFKIVSSNAIINNTNFKGKKIA</sequence>
<name>A0A7M1MJW2_CAMLA</name>
<accession>A0A7M1MJW2</accession>
<organism evidence="1 2">
    <name type="scientific">Campylobacter lari</name>
    <dbReference type="NCBI Taxonomy" id="201"/>
    <lineage>
        <taxon>Bacteria</taxon>
        <taxon>Pseudomonadati</taxon>
        <taxon>Campylobacterota</taxon>
        <taxon>Epsilonproteobacteria</taxon>
        <taxon>Campylobacterales</taxon>
        <taxon>Campylobacteraceae</taxon>
        <taxon>Campylobacter</taxon>
    </lineage>
</organism>
<dbReference type="AlphaFoldDB" id="A0A7M1MJW2"/>
<reference evidence="1 2" key="1">
    <citation type="submission" date="2020-10" db="EMBL/GenBank/DDBJ databases">
        <title>Campylobacter and Helicobacter PacBio genomes.</title>
        <authorList>
            <person name="Lane C."/>
        </authorList>
    </citation>
    <scope>NUCLEOTIDE SEQUENCE [LARGE SCALE GENOMIC DNA]</scope>
    <source>
        <strain evidence="1 2">2014D-0218</strain>
    </source>
</reference>
<proteinExistence type="predicted"/>
<evidence type="ECO:0000313" key="2">
    <source>
        <dbReference type="Proteomes" id="UP000594890"/>
    </source>
</evidence>
<protein>
    <submittedName>
        <fullName evidence="1">Uncharacterized protein</fullName>
    </submittedName>
</protein>
<gene>
    <name evidence="1" type="ORF">HW242_02495</name>
</gene>
<dbReference type="Proteomes" id="UP000594890">
    <property type="component" value="Chromosome"/>
</dbReference>